<dbReference type="AlphaFoldDB" id="A0A814XK52"/>
<dbReference type="EMBL" id="CAJNOU010001505">
    <property type="protein sequence ID" value="CAF1214176.1"/>
    <property type="molecule type" value="Genomic_DNA"/>
</dbReference>
<dbReference type="Proteomes" id="UP000663889">
    <property type="component" value="Unassembled WGS sequence"/>
</dbReference>
<comment type="caution">
    <text evidence="2">The sequence shown here is derived from an EMBL/GenBank/DDBJ whole genome shotgun (WGS) entry which is preliminary data.</text>
</comment>
<dbReference type="EMBL" id="CAJOAX010018003">
    <property type="protein sequence ID" value="CAF4177673.1"/>
    <property type="molecule type" value="Genomic_DNA"/>
</dbReference>
<dbReference type="Proteomes" id="UP000663823">
    <property type="component" value="Unassembled WGS sequence"/>
</dbReference>
<evidence type="ECO:0000313" key="5">
    <source>
        <dbReference type="Proteomes" id="UP000663870"/>
    </source>
</evidence>
<dbReference type="EMBL" id="CAJNOL010000841">
    <property type="protein sequence ID" value="CAF1216389.1"/>
    <property type="molecule type" value="Genomic_DNA"/>
</dbReference>
<dbReference type="EMBL" id="CAJOBE010001995">
    <property type="protein sequence ID" value="CAF3791024.1"/>
    <property type="molecule type" value="Genomic_DNA"/>
</dbReference>
<sequence length="98" mass="11051">MDTMEEVNTSTNDDQFTLNNVIFAGRGHKKCVVCRKDIRGGTMVMPKAARLDLLIIHSMYAPQGVRCCSSHLFNDKHLIPEDKIIMEDRQLLASCLSL</sequence>
<dbReference type="Proteomes" id="UP000663874">
    <property type="component" value="Unassembled WGS sequence"/>
</dbReference>
<protein>
    <submittedName>
        <fullName evidence="2">Uncharacterized protein</fullName>
    </submittedName>
</protein>
<dbReference type="Proteomes" id="UP000663870">
    <property type="component" value="Unassembled WGS sequence"/>
</dbReference>
<evidence type="ECO:0000313" key="1">
    <source>
        <dbReference type="EMBL" id="CAF1214176.1"/>
    </source>
</evidence>
<gene>
    <name evidence="3" type="ORF">FNK824_LOCUS14440</name>
    <name evidence="2" type="ORF">JXQ802_LOCUS25206</name>
    <name evidence="4" type="ORF">OTI717_LOCUS37521</name>
    <name evidence="1" type="ORF">SEV965_LOCUS21831</name>
</gene>
<accession>A0A814XK52</accession>
<name>A0A814XK52_9BILA</name>
<reference evidence="2" key="1">
    <citation type="submission" date="2021-02" db="EMBL/GenBank/DDBJ databases">
        <authorList>
            <person name="Nowell W R."/>
        </authorList>
    </citation>
    <scope>NUCLEOTIDE SEQUENCE</scope>
</reference>
<keyword evidence="5" id="KW-1185">Reference proteome</keyword>
<organism evidence="2 5">
    <name type="scientific">Rotaria sordida</name>
    <dbReference type="NCBI Taxonomy" id="392033"/>
    <lineage>
        <taxon>Eukaryota</taxon>
        <taxon>Metazoa</taxon>
        <taxon>Spiralia</taxon>
        <taxon>Gnathifera</taxon>
        <taxon>Rotifera</taxon>
        <taxon>Eurotatoria</taxon>
        <taxon>Bdelloidea</taxon>
        <taxon>Philodinida</taxon>
        <taxon>Philodinidae</taxon>
        <taxon>Rotaria</taxon>
    </lineage>
</organism>
<evidence type="ECO:0000313" key="4">
    <source>
        <dbReference type="EMBL" id="CAF4177673.1"/>
    </source>
</evidence>
<evidence type="ECO:0000313" key="3">
    <source>
        <dbReference type="EMBL" id="CAF3791024.1"/>
    </source>
</evidence>
<evidence type="ECO:0000313" key="2">
    <source>
        <dbReference type="EMBL" id="CAF1216389.1"/>
    </source>
</evidence>
<proteinExistence type="predicted"/>